<organism evidence="2 3">
    <name type="scientific">Methanocella arvoryzae (strain DSM 22066 / NBRC 105507 / MRE50)</name>
    <dbReference type="NCBI Taxonomy" id="351160"/>
    <lineage>
        <taxon>Archaea</taxon>
        <taxon>Methanobacteriati</taxon>
        <taxon>Methanobacteriota</taxon>
        <taxon>Stenosarchaea group</taxon>
        <taxon>Methanomicrobia</taxon>
        <taxon>Methanocellales</taxon>
        <taxon>Methanocellaceae</taxon>
        <taxon>Methanocella</taxon>
    </lineage>
</organism>
<dbReference type="GO" id="GO:0003676">
    <property type="term" value="F:nucleic acid binding"/>
    <property type="evidence" value="ECO:0007669"/>
    <property type="project" value="InterPro"/>
</dbReference>
<dbReference type="Proteomes" id="UP000000663">
    <property type="component" value="Chromosome"/>
</dbReference>
<keyword evidence="3" id="KW-1185">Reference proteome</keyword>
<sequence>MSIGMLVADIDLEARRIECRDCMDSLIRIPDPSMAEDTFFVHGITPEQVAAAPAPEEVCRKFLTLHSNHSFTFAGAWNHKFDRYFVDKLFKQTGVRQPGLSWIEMQPKPYAKLDHYADSIQCEKIRALPGHNALNDCFRALGVYATMGGLEMDVSKVSARWL</sequence>
<dbReference type="Pfam" id="PF00929">
    <property type="entry name" value="RNase_T"/>
    <property type="match status" value="1"/>
</dbReference>
<dbReference type="AlphaFoldDB" id="Q0W5U4"/>
<name>Q0W5U4_METAR</name>
<gene>
    <name evidence="2" type="ORF">RCIX900</name>
</gene>
<dbReference type="InterPro" id="IPR013520">
    <property type="entry name" value="Ribonucl_H"/>
</dbReference>
<dbReference type="Gene3D" id="3.30.420.10">
    <property type="entry name" value="Ribonuclease H-like superfamily/Ribonuclease H"/>
    <property type="match status" value="1"/>
</dbReference>
<feature type="domain" description="Exonuclease" evidence="1">
    <location>
        <begin position="20"/>
        <end position="144"/>
    </location>
</feature>
<accession>Q0W5U4</accession>
<evidence type="ECO:0000259" key="1">
    <source>
        <dbReference type="Pfam" id="PF00929"/>
    </source>
</evidence>
<evidence type="ECO:0000313" key="2">
    <source>
        <dbReference type="EMBL" id="CAJ36249.1"/>
    </source>
</evidence>
<evidence type="ECO:0000313" key="3">
    <source>
        <dbReference type="Proteomes" id="UP000000663"/>
    </source>
</evidence>
<dbReference type="SUPFAM" id="SSF53098">
    <property type="entry name" value="Ribonuclease H-like"/>
    <property type="match status" value="1"/>
</dbReference>
<reference evidence="2 3" key="1">
    <citation type="journal article" date="2006" name="Science">
        <title>Genome of rice cluster I archaea -- the key methane producers in the rice rhizosphere.</title>
        <authorList>
            <person name="Erkel C."/>
            <person name="Kube M."/>
            <person name="Reinhardt R."/>
            <person name="Liesack W."/>
        </authorList>
    </citation>
    <scope>NUCLEOTIDE SEQUENCE [LARGE SCALE GENOMIC DNA]</scope>
    <source>
        <strain evidence="3">DSM 22066 / NBRC 105507 / MRE50</strain>
    </source>
</reference>
<proteinExistence type="predicted"/>
<protein>
    <recommendedName>
        <fullName evidence="1">Exonuclease domain-containing protein</fullName>
    </recommendedName>
</protein>
<dbReference type="InterPro" id="IPR036397">
    <property type="entry name" value="RNaseH_sf"/>
</dbReference>
<dbReference type="InterPro" id="IPR012337">
    <property type="entry name" value="RNaseH-like_sf"/>
</dbReference>
<dbReference type="STRING" id="351160.RCIX900"/>
<dbReference type="KEGG" id="rci:RCIX900"/>
<dbReference type="eggNOG" id="arCOG05109">
    <property type="taxonomic scope" value="Archaea"/>
</dbReference>
<dbReference type="EMBL" id="AM114193">
    <property type="protein sequence ID" value="CAJ36249.1"/>
    <property type="molecule type" value="Genomic_DNA"/>
</dbReference>